<dbReference type="AlphaFoldDB" id="A0A6C0IVY2"/>
<proteinExistence type="predicted"/>
<evidence type="ECO:0000313" key="1">
    <source>
        <dbReference type="EMBL" id="QHT96809.1"/>
    </source>
</evidence>
<accession>A0A6C0IVY2</accession>
<sequence length="119" mass="13979">MKIVEFIAEIVTEEFGSEEVLRADGKLPDLSGVMKLYRFYITHRPAIIYRERMITDDKPVSEEVCTQLIDICKTQCSGICDYVEERFEIKRERFAEAFIRWMQIKYPTELTITSIGSKK</sequence>
<organism evidence="1">
    <name type="scientific">viral metagenome</name>
    <dbReference type="NCBI Taxonomy" id="1070528"/>
    <lineage>
        <taxon>unclassified sequences</taxon>
        <taxon>metagenomes</taxon>
        <taxon>organismal metagenomes</taxon>
    </lineage>
</organism>
<dbReference type="EMBL" id="MN740267">
    <property type="protein sequence ID" value="QHT96809.1"/>
    <property type="molecule type" value="Genomic_DNA"/>
</dbReference>
<name>A0A6C0IVY2_9ZZZZ</name>
<protein>
    <submittedName>
        <fullName evidence="1">Uncharacterized protein</fullName>
    </submittedName>
</protein>
<reference evidence="1" key="1">
    <citation type="journal article" date="2020" name="Nature">
        <title>Giant virus diversity and host interactions through global metagenomics.</title>
        <authorList>
            <person name="Schulz F."/>
            <person name="Roux S."/>
            <person name="Paez-Espino D."/>
            <person name="Jungbluth S."/>
            <person name="Walsh D.A."/>
            <person name="Denef V.J."/>
            <person name="McMahon K.D."/>
            <person name="Konstantinidis K.T."/>
            <person name="Eloe-Fadrosh E.A."/>
            <person name="Kyrpides N.C."/>
            <person name="Woyke T."/>
        </authorList>
    </citation>
    <scope>NUCLEOTIDE SEQUENCE</scope>
    <source>
        <strain evidence="1">GVMAG-M-3300024336-7</strain>
    </source>
</reference>